<dbReference type="PANTHER" id="PTHR35604:SF2">
    <property type="entry name" value="TRANSPOSASE INSH FOR INSERTION SEQUENCE ELEMENT IS5A-RELATED"/>
    <property type="match status" value="1"/>
</dbReference>
<dbReference type="InterPro" id="IPR008490">
    <property type="entry name" value="Transposase_InsH_N"/>
</dbReference>
<name>A0A1B9F410_9BACT</name>
<organism evidence="2 3">
    <name type="scientific">Dissulfuribacter thermophilus</name>
    <dbReference type="NCBI Taxonomy" id="1156395"/>
    <lineage>
        <taxon>Bacteria</taxon>
        <taxon>Pseudomonadati</taxon>
        <taxon>Thermodesulfobacteriota</taxon>
        <taxon>Dissulfuribacteria</taxon>
        <taxon>Dissulfuribacterales</taxon>
        <taxon>Dissulfuribacteraceae</taxon>
        <taxon>Dissulfuribacter</taxon>
    </lineage>
</organism>
<protein>
    <submittedName>
        <fullName evidence="2">Mobile element protein</fullName>
    </submittedName>
</protein>
<proteinExistence type="predicted"/>
<keyword evidence="3" id="KW-1185">Reference proteome</keyword>
<sequence length="90" mass="10641">MFDLHTRVSKIDENGDPLKRLNEVIDWEMFRPILEKIRKKNRKSNAGRKPFDVVLMSKILILQSLYNLSDDATEAQIVDRFSFMRFLNLA</sequence>
<evidence type="ECO:0000259" key="1">
    <source>
        <dbReference type="Pfam" id="PF05598"/>
    </source>
</evidence>
<dbReference type="Proteomes" id="UP000093080">
    <property type="component" value="Unassembled WGS sequence"/>
</dbReference>
<dbReference type="PANTHER" id="PTHR35604">
    <property type="entry name" value="TRANSPOSASE INSH FOR INSERTION SEQUENCE ELEMENT IS5A-RELATED"/>
    <property type="match status" value="1"/>
</dbReference>
<evidence type="ECO:0000313" key="2">
    <source>
        <dbReference type="EMBL" id="OCC14666.1"/>
    </source>
</evidence>
<gene>
    <name evidence="2" type="ORF">DBT_1981</name>
</gene>
<reference evidence="2 3" key="1">
    <citation type="submission" date="2016-06" db="EMBL/GenBank/DDBJ databases">
        <title>Respiratory ammonification of nitrate coupled to the oxidation of elemental sulfur in deep-sea autotrophic thermophilic bacteria.</title>
        <authorList>
            <person name="Slobodkina G.B."/>
            <person name="Mardanov A.V."/>
            <person name="Ravin N.V."/>
            <person name="Frolova A.A."/>
            <person name="Viryasiv M.B."/>
            <person name="Chernyh N.A."/>
            <person name="Bonch-Osmolovskaya E.A."/>
            <person name="Slobodkin A.I."/>
        </authorList>
    </citation>
    <scope>NUCLEOTIDE SEQUENCE [LARGE SCALE GENOMIC DNA]</scope>
    <source>
        <strain evidence="2 3">S69</strain>
    </source>
</reference>
<dbReference type="Pfam" id="PF05598">
    <property type="entry name" value="DUF772"/>
    <property type="match status" value="1"/>
</dbReference>
<feature type="domain" description="Transposase InsH N-terminal" evidence="1">
    <location>
        <begin position="10"/>
        <end position="89"/>
    </location>
</feature>
<evidence type="ECO:0000313" key="3">
    <source>
        <dbReference type="Proteomes" id="UP000093080"/>
    </source>
</evidence>
<accession>A0A1B9F410</accession>
<dbReference type="AlphaFoldDB" id="A0A1B9F410"/>
<comment type="caution">
    <text evidence="2">The sequence shown here is derived from an EMBL/GenBank/DDBJ whole genome shotgun (WGS) entry which is preliminary data.</text>
</comment>
<dbReference type="EMBL" id="MAGO01000010">
    <property type="protein sequence ID" value="OCC14666.1"/>
    <property type="molecule type" value="Genomic_DNA"/>
</dbReference>
<dbReference type="STRING" id="1156395.DBT_1981"/>